<evidence type="ECO:0000256" key="4">
    <source>
        <dbReference type="ARBA" id="ARBA00022741"/>
    </source>
</evidence>
<dbReference type="FunFam" id="3.40.50.300:FF:000565">
    <property type="entry name" value="ABC bile acid transporter"/>
    <property type="match status" value="1"/>
</dbReference>
<dbReference type="InterPro" id="IPR050173">
    <property type="entry name" value="ABC_transporter_C-like"/>
</dbReference>
<feature type="transmembrane region" description="Helical" evidence="9">
    <location>
        <begin position="1116"/>
        <end position="1134"/>
    </location>
</feature>
<feature type="transmembrane region" description="Helical" evidence="9">
    <location>
        <begin position="172"/>
        <end position="193"/>
    </location>
</feature>
<evidence type="ECO:0000256" key="1">
    <source>
        <dbReference type="ARBA" id="ARBA00004141"/>
    </source>
</evidence>
<feature type="domain" description="ABC transporter" evidence="10">
    <location>
        <begin position="600"/>
        <end position="822"/>
    </location>
</feature>
<dbReference type="GeneID" id="59330025"/>
<name>A0A8H6FBC5_9LECA</name>
<reference evidence="12 13" key="1">
    <citation type="journal article" date="2020" name="Genomics">
        <title>Complete, high-quality genomes from long-read metagenomic sequencing of two wolf lichen thalli reveals enigmatic genome architecture.</title>
        <authorList>
            <person name="McKenzie S.K."/>
            <person name="Walston R.F."/>
            <person name="Allen J.L."/>
        </authorList>
    </citation>
    <scope>NUCLEOTIDE SEQUENCE [LARGE SCALE GENOMIC DNA]</scope>
    <source>
        <strain evidence="12">WasteWater1</strain>
    </source>
</reference>
<keyword evidence="2" id="KW-0813">Transport</keyword>
<feature type="compositionally biased region" description="Basic and acidic residues" evidence="8">
    <location>
        <begin position="55"/>
        <end position="66"/>
    </location>
</feature>
<protein>
    <submittedName>
        <fullName evidence="12">Uncharacterized protein</fullName>
    </submittedName>
</protein>
<dbReference type="InterPro" id="IPR003439">
    <property type="entry name" value="ABC_transporter-like_ATP-bd"/>
</dbReference>
<dbReference type="SUPFAM" id="SSF52540">
    <property type="entry name" value="P-loop containing nucleoside triphosphate hydrolases"/>
    <property type="match status" value="2"/>
</dbReference>
<evidence type="ECO:0000256" key="2">
    <source>
        <dbReference type="ARBA" id="ARBA00022448"/>
    </source>
</evidence>
<evidence type="ECO:0000256" key="9">
    <source>
        <dbReference type="SAM" id="Phobius"/>
    </source>
</evidence>
<evidence type="ECO:0000256" key="8">
    <source>
        <dbReference type="SAM" id="MobiDB-lite"/>
    </source>
</evidence>
<dbReference type="InterPro" id="IPR036640">
    <property type="entry name" value="ABC1_TM_sf"/>
</dbReference>
<feature type="transmembrane region" description="Helical" evidence="9">
    <location>
        <begin position="927"/>
        <end position="951"/>
    </location>
</feature>
<proteinExistence type="predicted"/>
<feature type="domain" description="ABC transporter" evidence="10">
    <location>
        <begin position="1203"/>
        <end position="1444"/>
    </location>
</feature>
<dbReference type="PROSITE" id="PS50929">
    <property type="entry name" value="ABC_TM1F"/>
    <property type="match status" value="2"/>
</dbReference>
<gene>
    <name evidence="12" type="ORF">HO133_001611</name>
</gene>
<dbReference type="SMART" id="SM00382">
    <property type="entry name" value="AAA"/>
    <property type="match status" value="2"/>
</dbReference>
<dbReference type="PROSITE" id="PS00211">
    <property type="entry name" value="ABC_TRANSPORTER_1"/>
    <property type="match status" value="2"/>
</dbReference>
<dbReference type="GO" id="GO:0016020">
    <property type="term" value="C:membrane"/>
    <property type="evidence" value="ECO:0007669"/>
    <property type="project" value="UniProtKB-SubCell"/>
</dbReference>
<keyword evidence="6 9" id="KW-1133">Transmembrane helix</keyword>
<dbReference type="RefSeq" id="XP_037151078.1">
    <property type="nucleotide sequence ID" value="XM_037292539.1"/>
</dbReference>
<keyword evidence="3 9" id="KW-0812">Transmembrane</keyword>
<sequence>MPLRTNKKQLTFTIPIPTFSPPRTEEWNPKKEHRRTNTIESNHTDARESTSCSSDSRDGAKLEAQKPKRRKPWYKRLNPLKQSRKPPSPVGRTVSREYGASLWSLFTFRWMSPLMAVGYQRPLEIADIWLVNPNRSAEILTAKVQASYKKRFKRGDRHPLLWAMHETFKIEFWLGGICQLFANILAVVSPYTLRYLIKFAAESYVASLEHTKGPSIGKGVGLVLGITAMQILQSMGTSHSLYFGMMVGGQARAVLIAMIFDKSMRVSGRAKAGGKAITEAGETKSHLDQVVDIGKEKMNQRTKKEKKKPVPKDTPGITGDGSGWANGRVVNLMSVDTYRISQASGMFHMIWTAPVSINLTLVLLLVNLGYSALSGFALLLVGLPFLGKAVKFLFTRRKAISKITDQRVSLTQEILQAMRFVKFFGWERSFMNQINEIRGREVRSIQILLAIRNIIATVSISMPIFAMMLSFVTFSLTRHKLDPAAVFSSVALFNALRMPLSMLPVIIGQVVDGRAALERIQDYLLAEEMEKDGEVNTKTVEAVQVKNADFTWERTPTADPAQAKAKKLAEAKAQAKAATKGAKQSAKEKESGLVTSTKNLDQDDSFETSETRRPFQLHEMNFNAQRNELIAVIGGVGSGKSSLLAALAGDMRRTNGQVIWGASRAFCPQNPWIQNATVRDNILFGKTMYEGWYKKVVQACALTTDLHMLPDGDATEIGERGITVSGGQKQRLNIARAIYFDAEVVLLDDPLSAVDVHVGRHIFDNAICGLLKNKCRILATHQLNILHRCDRVIWMENGRIRAFDTYDKLIKRNQDFAKMMLTTALEKQTEVAEAAKEEEAIEETKPEEAKKALATKKKTQLMQAEERATKSVPWSLYMAYIRASGTILTAPLIVFLLVLAQGTNIATSLWLSYWISNKFGYRNGVYIGIYAALGVSQALLMYFFAITLALLSTRSSKTMLNQAMKSVLRAPMSFFDTTPMGRITTRFSKDIDQMDFELTDAIRLYFVTLAMIISIFTLIIVYFHYFAIALAPLFLLFLFYTSYYRASAREIKRHESVLQSVVFARFSEALSGIASIRAYGLEDIFVDKLKAAIDNMNSAYFLTFANQRWLSVRLDLVGNILIFTAGMLVVTSRFDVSPSIAGLVLSYILSIVQMIQYIVRQFAEVENAMNATERLHYYGTKLDSEAPLHLAQIPPSWPATGEITFSNVHMRYRVDLPPVLKGISMYIQGGEHIGIVGRTGAGKSSIITTLFRLNEISSGSIIIDDQDIARVGLQDLRSRLTIIPQDPNLFKGTIRSNLDPFSQYTDLELWSALRQSTLIPEDDISITSRKSGYIHLDDVVEEEGANFSLGQRQLMALARALVRNSQIIVCDEATSSLNMETDVQIQRTMQTAFKGKTLLCIAHRLRTIINYDRICVMDQGHVVELDTPRNLFEQGGIFREMCDQGGIRVGDFPRKTLWDHVLDGFKDDKIRRGWS</sequence>
<comment type="caution">
    <text evidence="12">The sequence shown here is derived from an EMBL/GenBank/DDBJ whole genome shotgun (WGS) entry which is preliminary data.</text>
</comment>
<feature type="transmembrane region" description="Helical" evidence="9">
    <location>
        <begin position="349"/>
        <end position="370"/>
    </location>
</feature>
<feature type="transmembrane region" description="Helical" evidence="9">
    <location>
        <begin position="892"/>
        <end position="915"/>
    </location>
</feature>
<dbReference type="Gene3D" id="1.20.1560.10">
    <property type="entry name" value="ABC transporter type 1, transmembrane domain"/>
    <property type="match status" value="2"/>
</dbReference>
<dbReference type="PANTHER" id="PTHR24223:SF464">
    <property type="entry name" value="ABC-TYPE TRANSPORTER CICA"/>
    <property type="match status" value="1"/>
</dbReference>
<comment type="subcellular location">
    <subcellularLocation>
        <location evidence="1">Membrane</location>
        <topology evidence="1">Multi-pass membrane protein</topology>
    </subcellularLocation>
</comment>
<dbReference type="EMBL" id="JACCJB010000013">
    <property type="protein sequence ID" value="KAF6221643.1"/>
    <property type="molecule type" value="Genomic_DNA"/>
</dbReference>
<dbReference type="CDD" id="cd18597">
    <property type="entry name" value="ABC_6TM_YOR1_D1_like"/>
    <property type="match status" value="1"/>
</dbReference>
<keyword evidence="7 9" id="KW-0472">Membrane</keyword>
<feature type="region of interest" description="Disordered" evidence="8">
    <location>
        <begin position="1"/>
        <end position="92"/>
    </location>
</feature>
<feature type="transmembrane region" description="Helical" evidence="9">
    <location>
        <begin position="376"/>
        <end position="394"/>
    </location>
</feature>
<organism evidence="12 13">
    <name type="scientific">Letharia lupina</name>
    <dbReference type="NCBI Taxonomy" id="560253"/>
    <lineage>
        <taxon>Eukaryota</taxon>
        <taxon>Fungi</taxon>
        <taxon>Dikarya</taxon>
        <taxon>Ascomycota</taxon>
        <taxon>Pezizomycotina</taxon>
        <taxon>Lecanoromycetes</taxon>
        <taxon>OSLEUM clade</taxon>
        <taxon>Lecanoromycetidae</taxon>
        <taxon>Lecanorales</taxon>
        <taxon>Lecanorineae</taxon>
        <taxon>Parmeliaceae</taxon>
        <taxon>Letharia</taxon>
    </lineage>
</organism>
<dbReference type="InterPro" id="IPR027417">
    <property type="entry name" value="P-loop_NTPase"/>
</dbReference>
<dbReference type="SUPFAM" id="SSF90123">
    <property type="entry name" value="ABC transporter transmembrane region"/>
    <property type="match status" value="2"/>
</dbReference>
<evidence type="ECO:0000259" key="10">
    <source>
        <dbReference type="PROSITE" id="PS50893"/>
    </source>
</evidence>
<dbReference type="InterPro" id="IPR017871">
    <property type="entry name" value="ABC_transporter-like_CS"/>
</dbReference>
<dbReference type="Gene3D" id="3.40.50.300">
    <property type="entry name" value="P-loop containing nucleotide triphosphate hydrolases"/>
    <property type="match status" value="2"/>
</dbReference>
<feature type="region of interest" description="Disordered" evidence="8">
    <location>
        <begin position="297"/>
        <end position="318"/>
    </location>
</feature>
<dbReference type="FunFam" id="1.20.1560.10:FF:000010">
    <property type="entry name" value="Multidrug resistance-associated ABC transporter"/>
    <property type="match status" value="1"/>
</dbReference>
<feature type="domain" description="ABC transmembrane type-1" evidence="11">
    <location>
        <begin position="173"/>
        <end position="512"/>
    </location>
</feature>
<feature type="transmembrane region" description="Helical" evidence="9">
    <location>
        <begin position="484"/>
        <end position="507"/>
    </location>
</feature>
<evidence type="ECO:0000256" key="7">
    <source>
        <dbReference type="ARBA" id="ARBA00023136"/>
    </source>
</evidence>
<dbReference type="PROSITE" id="PS50893">
    <property type="entry name" value="ABC_TRANSPORTER_2"/>
    <property type="match status" value="2"/>
</dbReference>
<dbReference type="Pfam" id="PF00664">
    <property type="entry name" value="ABC_membrane"/>
    <property type="match status" value="2"/>
</dbReference>
<dbReference type="GO" id="GO:0005524">
    <property type="term" value="F:ATP binding"/>
    <property type="evidence" value="ECO:0007669"/>
    <property type="project" value="UniProtKB-KW"/>
</dbReference>
<evidence type="ECO:0000256" key="6">
    <source>
        <dbReference type="ARBA" id="ARBA00022989"/>
    </source>
</evidence>
<evidence type="ECO:0000256" key="3">
    <source>
        <dbReference type="ARBA" id="ARBA00022692"/>
    </source>
</evidence>
<dbReference type="CDD" id="cd03244">
    <property type="entry name" value="ABCC_MRP_domain2"/>
    <property type="match status" value="1"/>
</dbReference>
<keyword evidence="5" id="KW-0067">ATP-binding</keyword>
<dbReference type="CDD" id="cd18606">
    <property type="entry name" value="ABC_6TM_YOR1_D2_like"/>
    <property type="match status" value="1"/>
</dbReference>
<dbReference type="Proteomes" id="UP000593566">
    <property type="component" value="Unassembled WGS sequence"/>
</dbReference>
<dbReference type="InterPro" id="IPR003593">
    <property type="entry name" value="AAA+_ATPase"/>
</dbReference>
<feature type="region of interest" description="Disordered" evidence="8">
    <location>
        <begin position="576"/>
        <end position="610"/>
    </location>
</feature>
<accession>A0A8H6FBC5</accession>
<dbReference type="CDD" id="cd03250">
    <property type="entry name" value="ABCC_MRP_domain1"/>
    <property type="match status" value="1"/>
</dbReference>
<feature type="domain" description="ABC transmembrane type-1" evidence="11">
    <location>
        <begin position="892"/>
        <end position="1167"/>
    </location>
</feature>
<feature type="transmembrane region" description="Helical" evidence="9">
    <location>
        <begin position="1004"/>
        <end position="1023"/>
    </location>
</feature>
<feature type="transmembrane region" description="Helical" evidence="9">
    <location>
        <begin position="447"/>
        <end position="472"/>
    </location>
</feature>
<evidence type="ECO:0000256" key="5">
    <source>
        <dbReference type="ARBA" id="ARBA00022840"/>
    </source>
</evidence>
<dbReference type="FunFam" id="3.40.50.300:FF:000997">
    <property type="entry name" value="Multidrug resistance-associated protein 1"/>
    <property type="match status" value="1"/>
</dbReference>
<dbReference type="PANTHER" id="PTHR24223">
    <property type="entry name" value="ATP-BINDING CASSETTE SUB-FAMILY C"/>
    <property type="match status" value="1"/>
</dbReference>
<evidence type="ECO:0000259" key="11">
    <source>
        <dbReference type="PROSITE" id="PS50929"/>
    </source>
</evidence>
<dbReference type="Pfam" id="PF00005">
    <property type="entry name" value="ABC_tran"/>
    <property type="match status" value="2"/>
</dbReference>
<dbReference type="InterPro" id="IPR011527">
    <property type="entry name" value="ABC1_TM_dom"/>
</dbReference>
<keyword evidence="4" id="KW-0547">Nucleotide-binding</keyword>
<feature type="transmembrane region" description="Helical" evidence="9">
    <location>
        <begin position="241"/>
        <end position="260"/>
    </location>
</feature>
<evidence type="ECO:0000313" key="13">
    <source>
        <dbReference type="Proteomes" id="UP000593566"/>
    </source>
</evidence>
<dbReference type="GO" id="GO:0016887">
    <property type="term" value="F:ATP hydrolysis activity"/>
    <property type="evidence" value="ECO:0007669"/>
    <property type="project" value="InterPro"/>
</dbReference>
<dbReference type="GO" id="GO:0140359">
    <property type="term" value="F:ABC-type transporter activity"/>
    <property type="evidence" value="ECO:0007669"/>
    <property type="project" value="InterPro"/>
</dbReference>
<feature type="compositionally biased region" description="Basic residues" evidence="8">
    <location>
        <begin position="300"/>
        <end position="309"/>
    </location>
</feature>
<evidence type="ECO:0000313" key="12">
    <source>
        <dbReference type="EMBL" id="KAF6221643.1"/>
    </source>
</evidence>
<keyword evidence="13" id="KW-1185">Reference proteome</keyword>
<feature type="transmembrane region" description="Helical" evidence="9">
    <location>
        <begin position="1029"/>
        <end position="1046"/>
    </location>
</feature>